<evidence type="ECO:0000313" key="3">
    <source>
        <dbReference type="Proteomes" id="UP000569914"/>
    </source>
</evidence>
<dbReference type="Gene3D" id="1.10.260.40">
    <property type="entry name" value="lambda repressor-like DNA-binding domains"/>
    <property type="match status" value="1"/>
</dbReference>
<dbReference type="GO" id="GO:0003677">
    <property type="term" value="F:DNA binding"/>
    <property type="evidence" value="ECO:0007669"/>
    <property type="project" value="InterPro"/>
</dbReference>
<dbReference type="SUPFAM" id="SSF47413">
    <property type="entry name" value="lambda repressor-like DNA-binding domains"/>
    <property type="match status" value="1"/>
</dbReference>
<dbReference type="Gene3D" id="3.30.450.180">
    <property type="match status" value="1"/>
</dbReference>
<keyword evidence="3" id="KW-1185">Reference proteome</keyword>
<gene>
    <name evidence="2" type="ORF">BKA15_000747</name>
</gene>
<dbReference type="InterPro" id="IPR010982">
    <property type="entry name" value="Lambda_DNA-bd_dom_sf"/>
</dbReference>
<dbReference type="Proteomes" id="UP000569914">
    <property type="component" value="Unassembled WGS sequence"/>
</dbReference>
<reference evidence="2 3" key="1">
    <citation type="submission" date="2020-07" db="EMBL/GenBank/DDBJ databases">
        <title>Sequencing the genomes of 1000 actinobacteria strains.</title>
        <authorList>
            <person name="Klenk H.-P."/>
        </authorList>
    </citation>
    <scope>NUCLEOTIDE SEQUENCE [LARGE SCALE GENOMIC DNA]</scope>
    <source>
        <strain evidence="2 3">DSM 22083</strain>
    </source>
</reference>
<dbReference type="PANTHER" id="PTHR35010">
    <property type="entry name" value="BLL4672 PROTEIN-RELATED"/>
    <property type="match status" value="1"/>
</dbReference>
<proteinExistence type="predicted"/>
<dbReference type="SMART" id="SM00530">
    <property type="entry name" value="HTH_XRE"/>
    <property type="match status" value="1"/>
</dbReference>
<feature type="domain" description="HTH cro/C1-type" evidence="1">
    <location>
        <begin position="32"/>
        <end position="83"/>
    </location>
</feature>
<dbReference type="PANTHER" id="PTHR35010:SF2">
    <property type="entry name" value="BLL4672 PROTEIN"/>
    <property type="match status" value="1"/>
</dbReference>
<dbReference type="InterPro" id="IPR001387">
    <property type="entry name" value="Cro/C1-type_HTH"/>
</dbReference>
<dbReference type="PROSITE" id="PS50943">
    <property type="entry name" value="HTH_CROC1"/>
    <property type="match status" value="1"/>
</dbReference>
<dbReference type="InterPro" id="IPR041413">
    <property type="entry name" value="MLTR_LBD"/>
</dbReference>
<accession>A0A7Y9LA52</accession>
<dbReference type="AlphaFoldDB" id="A0A7Y9LA52"/>
<evidence type="ECO:0000313" key="2">
    <source>
        <dbReference type="EMBL" id="NYE69418.1"/>
    </source>
</evidence>
<dbReference type="CDD" id="cd00093">
    <property type="entry name" value="HTH_XRE"/>
    <property type="match status" value="1"/>
</dbReference>
<comment type="caution">
    <text evidence="2">The sequence shown here is derived from an EMBL/GenBank/DDBJ whole genome shotgun (WGS) entry which is preliminary data.</text>
</comment>
<dbReference type="EMBL" id="JACCBU010000001">
    <property type="protein sequence ID" value="NYE69418.1"/>
    <property type="molecule type" value="Genomic_DNA"/>
</dbReference>
<dbReference type="Pfam" id="PF13560">
    <property type="entry name" value="HTH_31"/>
    <property type="match status" value="1"/>
</dbReference>
<sequence length="278" mass="30909">MSRSGAELGAFLRARRAGLQPGDLGLQSYGSRRVAGLRREEVALLAQVSTSYYTRIEQGTAGVISAAVLESLARTFELDDDERAHLFRLAKVAPAEPEPGPGGLDRDLDRLVKAIDPVPAAVLGPSMDILGWNRTCHLIFGSHLTFELPIREPERSNWIRLLFVDPEYRRLFVDWTEVATDVVGRLRTSSGRWPAHGGLRELITDLGERCPEFLELWHRHPVRDRPLSGVRLAHPVLGPLELSDVVLSPVGRDDLRLLIFLAEPGSPTARVLDRRRAS</sequence>
<protein>
    <submittedName>
        <fullName evidence="2">Transcriptional regulator with XRE-family HTH domain</fullName>
    </submittedName>
</protein>
<organism evidence="2 3">
    <name type="scientific">Microlunatus parietis</name>
    <dbReference type="NCBI Taxonomy" id="682979"/>
    <lineage>
        <taxon>Bacteria</taxon>
        <taxon>Bacillati</taxon>
        <taxon>Actinomycetota</taxon>
        <taxon>Actinomycetes</taxon>
        <taxon>Propionibacteriales</taxon>
        <taxon>Propionibacteriaceae</taxon>
        <taxon>Microlunatus</taxon>
    </lineage>
</organism>
<evidence type="ECO:0000259" key="1">
    <source>
        <dbReference type="PROSITE" id="PS50943"/>
    </source>
</evidence>
<dbReference type="Pfam" id="PF17765">
    <property type="entry name" value="MLTR_LBD"/>
    <property type="match status" value="1"/>
</dbReference>
<name>A0A7Y9LA52_9ACTN</name>
<dbReference type="RefSeq" id="WP_179748182.1">
    <property type="nucleotide sequence ID" value="NZ_JACCBU010000001.1"/>
</dbReference>